<evidence type="ECO:0000313" key="6">
    <source>
        <dbReference type="EMBL" id="MFC3765151.1"/>
    </source>
</evidence>
<evidence type="ECO:0000259" key="5">
    <source>
        <dbReference type="PROSITE" id="PS50932"/>
    </source>
</evidence>
<dbReference type="InterPro" id="IPR046335">
    <property type="entry name" value="LacI/GalR-like_sensor"/>
</dbReference>
<gene>
    <name evidence="6" type="ORF">ACFOUW_30255</name>
</gene>
<dbReference type="GO" id="GO:0003677">
    <property type="term" value="F:DNA binding"/>
    <property type="evidence" value="ECO:0007669"/>
    <property type="project" value="UniProtKB-KW"/>
</dbReference>
<organism evidence="6 7">
    <name type="scientific">Tenggerimyces flavus</name>
    <dbReference type="NCBI Taxonomy" id="1708749"/>
    <lineage>
        <taxon>Bacteria</taxon>
        <taxon>Bacillati</taxon>
        <taxon>Actinomycetota</taxon>
        <taxon>Actinomycetes</taxon>
        <taxon>Propionibacteriales</taxon>
        <taxon>Nocardioidaceae</taxon>
        <taxon>Tenggerimyces</taxon>
    </lineage>
</organism>
<dbReference type="Gene3D" id="3.40.50.2300">
    <property type="match status" value="2"/>
</dbReference>
<evidence type="ECO:0000256" key="3">
    <source>
        <dbReference type="ARBA" id="ARBA00023125"/>
    </source>
</evidence>
<dbReference type="EMBL" id="JBHRZH010000036">
    <property type="protein sequence ID" value="MFC3765151.1"/>
    <property type="molecule type" value="Genomic_DNA"/>
</dbReference>
<keyword evidence="4" id="KW-0804">Transcription</keyword>
<name>A0ABV7YIZ9_9ACTN</name>
<evidence type="ECO:0000313" key="7">
    <source>
        <dbReference type="Proteomes" id="UP001595699"/>
    </source>
</evidence>
<feature type="domain" description="HTH lacI-type" evidence="5">
    <location>
        <begin position="10"/>
        <end position="68"/>
    </location>
</feature>
<keyword evidence="3 6" id="KW-0238">DNA-binding</keyword>
<dbReference type="PANTHER" id="PTHR30146">
    <property type="entry name" value="LACI-RELATED TRANSCRIPTIONAL REPRESSOR"/>
    <property type="match status" value="1"/>
</dbReference>
<evidence type="ECO:0000256" key="1">
    <source>
        <dbReference type="ARBA" id="ARBA00022491"/>
    </source>
</evidence>
<dbReference type="Pfam" id="PF13377">
    <property type="entry name" value="Peripla_BP_3"/>
    <property type="match status" value="1"/>
</dbReference>
<dbReference type="CDD" id="cd06267">
    <property type="entry name" value="PBP1_LacI_sugar_binding-like"/>
    <property type="match status" value="1"/>
</dbReference>
<dbReference type="InterPro" id="IPR000843">
    <property type="entry name" value="HTH_LacI"/>
</dbReference>
<keyword evidence="7" id="KW-1185">Reference proteome</keyword>
<keyword evidence="2" id="KW-0805">Transcription regulation</keyword>
<dbReference type="Gene3D" id="1.10.260.40">
    <property type="entry name" value="lambda repressor-like DNA-binding domains"/>
    <property type="match status" value="1"/>
</dbReference>
<sequence length="357" mass="38805">MADSRIPARRRQSDIARTAGVSQATVSMVLNGRTGKGAAISPDTRDRVLRAAAELGYAGNPAARSLAGGRNQLLGVYTFESIFPAESADFYHPFLVGVEREAEVRGYDLVLFTSSTGSDGSRRIFRDNVNRLRMADGCVLLGNDTDRSELDRLAQEDFPFVFIGRREVPGRQIAYVSPDYVAPTVEAVAHLAELGHRKVAHVGSGSSFEPCVDRVDGFLRGRERYGLDSDPRLRLITSAAALRADDVRDLFDAGATAFVTEDDRILRRFLAITDSLGLRAPRDFSVVTQIVPPEGQPGVAVTGLRIPQRELGGMAVGLLVDLLDGDDPDQPRQLTIPCELVYSESTGPPASSHLPWR</sequence>
<comment type="caution">
    <text evidence="6">The sequence shown here is derived from an EMBL/GenBank/DDBJ whole genome shotgun (WGS) entry which is preliminary data.</text>
</comment>
<dbReference type="SMART" id="SM00354">
    <property type="entry name" value="HTH_LACI"/>
    <property type="match status" value="1"/>
</dbReference>
<dbReference type="CDD" id="cd01392">
    <property type="entry name" value="HTH_LacI"/>
    <property type="match status" value="1"/>
</dbReference>
<dbReference type="InterPro" id="IPR028082">
    <property type="entry name" value="Peripla_BP_I"/>
</dbReference>
<proteinExistence type="predicted"/>
<dbReference type="PANTHER" id="PTHR30146:SF148">
    <property type="entry name" value="HTH-TYPE TRANSCRIPTIONAL REPRESSOR PURR-RELATED"/>
    <property type="match status" value="1"/>
</dbReference>
<dbReference type="SUPFAM" id="SSF47413">
    <property type="entry name" value="lambda repressor-like DNA-binding domains"/>
    <property type="match status" value="1"/>
</dbReference>
<dbReference type="Proteomes" id="UP001595699">
    <property type="component" value="Unassembled WGS sequence"/>
</dbReference>
<dbReference type="RefSeq" id="WP_205119140.1">
    <property type="nucleotide sequence ID" value="NZ_JAFBCM010000001.1"/>
</dbReference>
<evidence type="ECO:0000256" key="2">
    <source>
        <dbReference type="ARBA" id="ARBA00023015"/>
    </source>
</evidence>
<dbReference type="SUPFAM" id="SSF53822">
    <property type="entry name" value="Periplasmic binding protein-like I"/>
    <property type="match status" value="1"/>
</dbReference>
<accession>A0ABV7YIZ9</accession>
<reference evidence="7" key="1">
    <citation type="journal article" date="2019" name="Int. J. Syst. Evol. Microbiol.">
        <title>The Global Catalogue of Microorganisms (GCM) 10K type strain sequencing project: providing services to taxonomists for standard genome sequencing and annotation.</title>
        <authorList>
            <consortium name="The Broad Institute Genomics Platform"/>
            <consortium name="The Broad Institute Genome Sequencing Center for Infectious Disease"/>
            <person name="Wu L."/>
            <person name="Ma J."/>
        </authorList>
    </citation>
    <scope>NUCLEOTIDE SEQUENCE [LARGE SCALE GENOMIC DNA]</scope>
    <source>
        <strain evidence="7">CGMCC 4.7241</strain>
    </source>
</reference>
<dbReference type="InterPro" id="IPR010982">
    <property type="entry name" value="Lambda_DNA-bd_dom_sf"/>
</dbReference>
<dbReference type="Pfam" id="PF00356">
    <property type="entry name" value="LacI"/>
    <property type="match status" value="1"/>
</dbReference>
<protein>
    <submittedName>
        <fullName evidence="6">LacI family DNA-binding transcriptional regulator</fullName>
    </submittedName>
</protein>
<evidence type="ECO:0000256" key="4">
    <source>
        <dbReference type="ARBA" id="ARBA00023163"/>
    </source>
</evidence>
<keyword evidence="1" id="KW-0678">Repressor</keyword>
<dbReference type="PROSITE" id="PS50932">
    <property type="entry name" value="HTH_LACI_2"/>
    <property type="match status" value="1"/>
</dbReference>